<dbReference type="Gene3D" id="3.40.50.300">
    <property type="entry name" value="P-loop containing nucleotide triphosphate hydrolases"/>
    <property type="match status" value="1"/>
</dbReference>
<dbReference type="Pfam" id="PF13469">
    <property type="entry name" value="Sulfotransfer_3"/>
    <property type="match status" value="1"/>
</dbReference>
<dbReference type="GO" id="GO:0006790">
    <property type="term" value="P:sulfur compound metabolic process"/>
    <property type="evidence" value="ECO:0007669"/>
    <property type="project" value="TreeGrafter"/>
</dbReference>
<dbReference type="InterPro" id="IPR027417">
    <property type="entry name" value="P-loop_NTPase"/>
</dbReference>
<keyword evidence="1" id="KW-1133">Transmembrane helix</keyword>
<organism evidence="2">
    <name type="scientific">hydrothermal vent metagenome</name>
    <dbReference type="NCBI Taxonomy" id="652676"/>
    <lineage>
        <taxon>unclassified sequences</taxon>
        <taxon>metagenomes</taxon>
        <taxon>ecological metagenomes</taxon>
    </lineage>
</organism>
<dbReference type="SUPFAM" id="SSF52540">
    <property type="entry name" value="P-loop containing nucleoside triphosphate hydrolases"/>
    <property type="match status" value="1"/>
</dbReference>
<sequence>MIKEDADSIKGPVFVVGNSRSGTTMMGHILRNHPMIFTLHHELHFFEQLCASADYNRVLSFEESVKLASRLLCINHDSYWTQGDPARFSEEAETVIRSIRNRSTTPVVIFEQFLRYVALKNGKQIPCDQTPRYILYIADILKLYPDSRVINMIRDPRPVLLSQKNKWKRRWMGYKNFPLKESIRTKINYHPITISMLWKASVQAVSRFVDHPRVLVVRFEDILTDSETEVRRICDFLGVDFYKEMLDIPQGGSSLKKFTANKGIDSSRVEAWRQGGLNPTEIYLCQKITGTLMEKYGYEPVSTKVNPLTLLWYLFSLPLKLVMSFILNLKRMKSIPEAIRRRLL</sequence>
<dbReference type="InterPro" id="IPR051135">
    <property type="entry name" value="Gal/GlcNAc/GalNAc_ST"/>
</dbReference>
<dbReference type="PANTHER" id="PTHR10704:SF44">
    <property type="entry name" value="LD35051P-RELATED"/>
    <property type="match status" value="1"/>
</dbReference>
<accession>A0A3B1D9U4</accession>
<proteinExistence type="predicted"/>
<protein>
    <recommendedName>
        <fullName evidence="3">Sulfotransferase</fullName>
    </recommendedName>
</protein>
<keyword evidence="1" id="KW-0812">Transmembrane</keyword>
<evidence type="ECO:0008006" key="3">
    <source>
        <dbReference type="Google" id="ProtNLM"/>
    </source>
</evidence>
<dbReference type="GO" id="GO:0006044">
    <property type="term" value="P:N-acetylglucosamine metabolic process"/>
    <property type="evidence" value="ECO:0007669"/>
    <property type="project" value="TreeGrafter"/>
</dbReference>
<keyword evidence="1" id="KW-0472">Membrane</keyword>
<dbReference type="EMBL" id="UOGH01000089">
    <property type="protein sequence ID" value="VAX28545.1"/>
    <property type="molecule type" value="Genomic_DNA"/>
</dbReference>
<gene>
    <name evidence="2" type="ORF">MNBD_NITROSPIRAE02-1143</name>
</gene>
<evidence type="ECO:0000256" key="1">
    <source>
        <dbReference type="SAM" id="Phobius"/>
    </source>
</evidence>
<dbReference type="PANTHER" id="PTHR10704">
    <property type="entry name" value="CARBOHYDRATE SULFOTRANSFERASE"/>
    <property type="match status" value="1"/>
</dbReference>
<feature type="transmembrane region" description="Helical" evidence="1">
    <location>
        <begin position="310"/>
        <end position="329"/>
    </location>
</feature>
<evidence type="ECO:0000313" key="2">
    <source>
        <dbReference type="EMBL" id="VAX28545.1"/>
    </source>
</evidence>
<reference evidence="2" key="1">
    <citation type="submission" date="2018-06" db="EMBL/GenBank/DDBJ databases">
        <authorList>
            <person name="Zhirakovskaya E."/>
        </authorList>
    </citation>
    <scope>NUCLEOTIDE SEQUENCE</scope>
</reference>
<name>A0A3B1D9U4_9ZZZZ</name>
<dbReference type="AlphaFoldDB" id="A0A3B1D9U4"/>
<dbReference type="GO" id="GO:0001517">
    <property type="term" value="F:N-acetylglucosamine 6-O-sulfotransferase activity"/>
    <property type="evidence" value="ECO:0007669"/>
    <property type="project" value="TreeGrafter"/>
</dbReference>